<dbReference type="EMBL" id="UYRT01078865">
    <property type="protein sequence ID" value="VDN19417.1"/>
    <property type="molecule type" value="Genomic_DNA"/>
</dbReference>
<dbReference type="AlphaFoldDB" id="A0A183DT31"/>
<name>A0A183DT31_9BILA</name>
<evidence type="ECO:0000313" key="1">
    <source>
        <dbReference type="EMBL" id="VDN19417.1"/>
    </source>
</evidence>
<proteinExistence type="predicted"/>
<reference evidence="1 2" key="2">
    <citation type="submission" date="2018-11" db="EMBL/GenBank/DDBJ databases">
        <authorList>
            <consortium name="Pathogen Informatics"/>
        </authorList>
    </citation>
    <scope>NUCLEOTIDE SEQUENCE [LARGE SCALE GENOMIC DNA]</scope>
</reference>
<evidence type="ECO:0000313" key="3">
    <source>
        <dbReference type="WBParaSite" id="GPUH_0001188601-mRNA-1"/>
    </source>
</evidence>
<organism evidence="3">
    <name type="scientific">Gongylonema pulchrum</name>
    <dbReference type="NCBI Taxonomy" id="637853"/>
    <lineage>
        <taxon>Eukaryota</taxon>
        <taxon>Metazoa</taxon>
        <taxon>Ecdysozoa</taxon>
        <taxon>Nematoda</taxon>
        <taxon>Chromadorea</taxon>
        <taxon>Rhabditida</taxon>
        <taxon>Spirurina</taxon>
        <taxon>Spiruromorpha</taxon>
        <taxon>Spiruroidea</taxon>
        <taxon>Gongylonematidae</taxon>
        <taxon>Gongylonema</taxon>
    </lineage>
</organism>
<dbReference type="WBParaSite" id="GPUH_0001188601-mRNA-1">
    <property type="protein sequence ID" value="GPUH_0001188601-mRNA-1"/>
    <property type="gene ID" value="GPUH_0001188601"/>
</dbReference>
<sequence>MSAASSSAAHSPHEGISPGTTLTSIFASINQSLSASAHHYPGSSGSASAPASAQASGSRTAVRYMPSFSSAVVGPSYSTVLMQSSGAGPTSFVLPMASSSVSVLNHQQREKVRQWIRKEGLLPSSVYLFQLFLSKIA</sequence>
<keyword evidence="2" id="KW-1185">Reference proteome</keyword>
<gene>
    <name evidence="1" type="ORF">GPUH_LOCUS11872</name>
</gene>
<protein>
    <submittedName>
        <fullName evidence="3">RFX2</fullName>
    </submittedName>
</protein>
<reference evidence="3" key="1">
    <citation type="submission" date="2016-06" db="UniProtKB">
        <authorList>
            <consortium name="WormBaseParasite"/>
        </authorList>
    </citation>
    <scope>IDENTIFICATION</scope>
</reference>
<evidence type="ECO:0000313" key="2">
    <source>
        <dbReference type="Proteomes" id="UP000271098"/>
    </source>
</evidence>
<dbReference type="Proteomes" id="UP000271098">
    <property type="component" value="Unassembled WGS sequence"/>
</dbReference>
<accession>A0A183DT31</accession>